<comment type="caution">
    <text evidence="2">The sequence shown here is derived from an EMBL/GenBank/DDBJ whole genome shotgun (WGS) entry which is preliminary data.</text>
</comment>
<sequence length="165" mass="19221">MSKITVYYLEMLSREQLVPGKTATDLIVHEARVKRWPLNRFLYQYVGGPWEWRDKLSWSDPQWQEYAESDQLRTWVGYEQGSPAGYFELQRQTDDTVEIKYFGLAEGFIGKGFGGHLLSRAIDEAWRWGDVQRVCVNTCSLDHPAALSNYQARGMQLYKTEQENA</sequence>
<accession>A0ABT3SWG7</accession>
<dbReference type="InterPro" id="IPR016181">
    <property type="entry name" value="Acyl_CoA_acyltransferase"/>
</dbReference>
<dbReference type="RefSeq" id="WP_279253113.1">
    <property type="nucleotide sequence ID" value="NZ_SHNP01000004.1"/>
</dbReference>
<dbReference type="CDD" id="cd04301">
    <property type="entry name" value="NAT_SF"/>
    <property type="match status" value="1"/>
</dbReference>
<dbReference type="Gene3D" id="3.40.630.30">
    <property type="match status" value="1"/>
</dbReference>
<dbReference type="SUPFAM" id="SSF55729">
    <property type="entry name" value="Acyl-CoA N-acyltransferases (Nat)"/>
    <property type="match status" value="1"/>
</dbReference>
<evidence type="ECO:0000313" key="2">
    <source>
        <dbReference type="EMBL" id="MCX2974328.1"/>
    </source>
</evidence>
<protein>
    <submittedName>
        <fullName evidence="2">N-acetyltransferase</fullName>
    </submittedName>
</protein>
<keyword evidence="3" id="KW-1185">Reference proteome</keyword>
<dbReference type="EMBL" id="SHNP01000004">
    <property type="protein sequence ID" value="MCX2974328.1"/>
    <property type="molecule type" value="Genomic_DNA"/>
</dbReference>
<dbReference type="InterPro" id="IPR000182">
    <property type="entry name" value="GNAT_dom"/>
</dbReference>
<evidence type="ECO:0000313" key="3">
    <source>
        <dbReference type="Proteomes" id="UP001143307"/>
    </source>
</evidence>
<dbReference type="Proteomes" id="UP001143307">
    <property type="component" value="Unassembled WGS sequence"/>
</dbReference>
<feature type="domain" description="N-acetyltransferase" evidence="1">
    <location>
        <begin position="26"/>
        <end position="165"/>
    </location>
</feature>
<dbReference type="Pfam" id="PF00583">
    <property type="entry name" value="Acetyltransf_1"/>
    <property type="match status" value="1"/>
</dbReference>
<name>A0ABT3SWG7_9GAMM</name>
<organism evidence="2 3">
    <name type="scientific">Candidatus Seongchinamella marina</name>
    <dbReference type="NCBI Taxonomy" id="2518990"/>
    <lineage>
        <taxon>Bacteria</taxon>
        <taxon>Pseudomonadati</taxon>
        <taxon>Pseudomonadota</taxon>
        <taxon>Gammaproteobacteria</taxon>
        <taxon>Cellvibrionales</taxon>
        <taxon>Halieaceae</taxon>
        <taxon>Seongchinamella</taxon>
    </lineage>
</organism>
<dbReference type="PROSITE" id="PS51186">
    <property type="entry name" value="GNAT"/>
    <property type="match status" value="1"/>
</dbReference>
<gene>
    <name evidence="2" type="ORF">EYC87_12110</name>
</gene>
<reference evidence="2" key="1">
    <citation type="submission" date="2019-02" db="EMBL/GenBank/DDBJ databases">
        <authorList>
            <person name="Li S.-H."/>
        </authorList>
    </citation>
    <scope>NUCLEOTIDE SEQUENCE</scope>
    <source>
        <strain evidence="2">IMCC8485</strain>
    </source>
</reference>
<evidence type="ECO:0000259" key="1">
    <source>
        <dbReference type="PROSITE" id="PS51186"/>
    </source>
</evidence>
<proteinExistence type="predicted"/>